<protein>
    <submittedName>
        <fullName evidence="2">Uncharacterized protein</fullName>
    </submittedName>
</protein>
<name>A0A3P3XP28_9SPIR</name>
<keyword evidence="1" id="KW-0472">Membrane</keyword>
<feature type="transmembrane region" description="Helical" evidence="1">
    <location>
        <begin position="41"/>
        <end position="61"/>
    </location>
</feature>
<dbReference type="EMBL" id="FWDO01000004">
    <property type="protein sequence ID" value="SLM18041.1"/>
    <property type="molecule type" value="Genomic_DNA"/>
</dbReference>
<evidence type="ECO:0000313" key="2">
    <source>
        <dbReference type="EMBL" id="SLM18041.1"/>
    </source>
</evidence>
<accession>A0A3P3XP28</accession>
<proteinExistence type="predicted"/>
<gene>
    <name evidence="2" type="ORF">SPIRO4BDMA_40613</name>
</gene>
<feature type="transmembrane region" description="Helical" evidence="1">
    <location>
        <begin position="73"/>
        <end position="94"/>
    </location>
</feature>
<evidence type="ECO:0000256" key="1">
    <source>
        <dbReference type="SAM" id="Phobius"/>
    </source>
</evidence>
<reference evidence="2" key="1">
    <citation type="submission" date="2017-02" db="EMBL/GenBank/DDBJ databases">
        <authorList>
            <person name="Regsiter A."/>
            <person name="William W."/>
        </authorList>
    </citation>
    <scope>NUCLEOTIDE SEQUENCE</scope>
    <source>
        <strain evidence="2">BdmA 4</strain>
    </source>
</reference>
<dbReference type="AlphaFoldDB" id="A0A3P3XP28"/>
<sequence length="125" mass="14303">MVCMILAYLLDLILLYAMVNVVPLVLAFIKKKDLATFYHDNINLLLLPGLAFVVCLLGHSLFTKEAGLSLHVYIVWIPWGICLIDVVNAIRYLFRKGEHVPVENAIADRLEKWWRRHSGKSGENK</sequence>
<feature type="transmembrane region" description="Helical" evidence="1">
    <location>
        <begin position="6"/>
        <end position="29"/>
    </location>
</feature>
<keyword evidence="1" id="KW-0812">Transmembrane</keyword>
<organism evidence="2">
    <name type="scientific">uncultured spirochete</name>
    <dbReference type="NCBI Taxonomy" id="156406"/>
    <lineage>
        <taxon>Bacteria</taxon>
        <taxon>Pseudomonadati</taxon>
        <taxon>Spirochaetota</taxon>
        <taxon>Spirochaetia</taxon>
        <taxon>Spirochaetales</taxon>
        <taxon>environmental samples</taxon>
    </lineage>
</organism>
<keyword evidence="1" id="KW-1133">Transmembrane helix</keyword>